<evidence type="ECO:0000256" key="3">
    <source>
        <dbReference type="ARBA" id="ARBA00023002"/>
    </source>
</evidence>
<dbReference type="PANTHER" id="PTHR22893">
    <property type="entry name" value="NADH OXIDOREDUCTASE-RELATED"/>
    <property type="match status" value="1"/>
</dbReference>
<dbReference type="GO" id="GO:0005829">
    <property type="term" value="C:cytosol"/>
    <property type="evidence" value="ECO:0007669"/>
    <property type="project" value="UniProtKB-ARBA"/>
</dbReference>
<dbReference type="InterPro" id="IPR045247">
    <property type="entry name" value="Oye-like"/>
</dbReference>
<evidence type="ECO:0000313" key="6">
    <source>
        <dbReference type="Proteomes" id="UP000308181"/>
    </source>
</evidence>
<comment type="cofactor">
    <cofactor evidence="1">
        <name>FMN</name>
        <dbReference type="ChEBI" id="CHEBI:58210"/>
    </cofactor>
</comment>
<dbReference type="EMBL" id="SWBP01000004">
    <property type="protein sequence ID" value="TKB96720.1"/>
    <property type="molecule type" value="Genomic_DNA"/>
</dbReference>
<dbReference type="Pfam" id="PF00724">
    <property type="entry name" value="Oxidored_FMN"/>
    <property type="match status" value="1"/>
</dbReference>
<name>A0A4V5P084_9SPHI</name>
<evidence type="ECO:0000256" key="1">
    <source>
        <dbReference type="ARBA" id="ARBA00001917"/>
    </source>
</evidence>
<dbReference type="CDD" id="cd02933">
    <property type="entry name" value="OYE_like_FMN"/>
    <property type="match status" value="1"/>
</dbReference>
<dbReference type="AlphaFoldDB" id="A0A4V5P084"/>
<dbReference type="SUPFAM" id="SSF51395">
    <property type="entry name" value="FMN-linked oxidoreductases"/>
    <property type="match status" value="1"/>
</dbReference>
<dbReference type="OrthoDB" id="9772736at2"/>
<dbReference type="RefSeq" id="WP_136826686.1">
    <property type="nucleotide sequence ID" value="NZ_SWBP01000004.1"/>
</dbReference>
<comment type="caution">
    <text evidence="5">The sequence shown here is derived from an EMBL/GenBank/DDBJ whole genome shotgun (WGS) entry which is preliminary data.</text>
</comment>
<dbReference type="PANTHER" id="PTHR22893:SF91">
    <property type="entry name" value="NADPH DEHYDROGENASE 2-RELATED"/>
    <property type="match status" value="1"/>
</dbReference>
<feature type="domain" description="NADH:flavin oxidoreductase/NADH oxidase N-terminal" evidence="4">
    <location>
        <begin position="4"/>
        <end position="332"/>
    </location>
</feature>
<protein>
    <submittedName>
        <fullName evidence="5">Alkene reductase</fullName>
    </submittedName>
</protein>
<organism evidence="5 6">
    <name type="scientific">Pedobacter cryophilus</name>
    <dbReference type="NCBI Taxonomy" id="2571271"/>
    <lineage>
        <taxon>Bacteria</taxon>
        <taxon>Pseudomonadati</taxon>
        <taxon>Bacteroidota</taxon>
        <taxon>Sphingobacteriia</taxon>
        <taxon>Sphingobacteriales</taxon>
        <taxon>Sphingobacteriaceae</taxon>
        <taxon>Pedobacter</taxon>
    </lineage>
</organism>
<reference evidence="5 6" key="1">
    <citation type="submission" date="2019-04" db="EMBL/GenBank/DDBJ databases">
        <title>Pedobacter sp. AR-3-17 sp. nov., isolated from Arctic soil.</title>
        <authorList>
            <person name="Dahal R.H."/>
            <person name="Kim D.-U."/>
        </authorList>
    </citation>
    <scope>NUCLEOTIDE SEQUENCE [LARGE SCALE GENOMIC DNA]</scope>
    <source>
        <strain evidence="5 6">AR-3-17</strain>
    </source>
</reference>
<dbReference type="FunFam" id="3.20.20.70:FF:000059">
    <property type="entry name" value="N-ethylmaleimide reductase, FMN-linked"/>
    <property type="match status" value="1"/>
</dbReference>
<accession>A0A4V5P084</accession>
<evidence type="ECO:0000259" key="4">
    <source>
        <dbReference type="Pfam" id="PF00724"/>
    </source>
</evidence>
<evidence type="ECO:0000313" key="5">
    <source>
        <dbReference type="EMBL" id="TKB96720.1"/>
    </source>
</evidence>
<keyword evidence="3" id="KW-0560">Oxidoreductase</keyword>
<proteinExistence type="inferred from homology"/>
<dbReference type="GO" id="GO:0016628">
    <property type="term" value="F:oxidoreductase activity, acting on the CH-CH group of donors, NAD or NADP as acceptor"/>
    <property type="evidence" value="ECO:0007669"/>
    <property type="project" value="UniProtKB-ARBA"/>
</dbReference>
<comment type="similarity">
    <text evidence="2">Belongs to the NADH:flavin oxidoreductase/NADH oxidase family.</text>
</comment>
<dbReference type="Proteomes" id="UP000308181">
    <property type="component" value="Unassembled WGS sequence"/>
</dbReference>
<dbReference type="GO" id="GO:0010181">
    <property type="term" value="F:FMN binding"/>
    <property type="evidence" value="ECO:0007669"/>
    <property type="project" value="InterPro"/>
</dbReference>
<gene>
    <name evidence="5" type="ORF">FA046_11575</name>
</gene>
<sequence>MANQLFEKYNLGDITLTNRVVMAPMTRSRAINNVPNDLMATYYAQRASAGLIITEGTSPSPNGLGYARIPGIYSAEQIEGWKKVTEAVHLKGGKIFIQFMHTGRVSHETNLPEGATVVGSSNIAAAGDMWTDAQGMLPHTSPLALTTEGVKLTIQEYVQAAKNAVEAGFDGVELHAANGYMIEQFINGAINNRTDEYGGSVENRSRFLLEIAAQTVAAIGKEKVGVRISPFSTFNDIPAYDEVEETYIYIAQKLNDLNIAYLHYLDHSPTGLDLVSQDLRNTFRTTFKNTLISCGAFTKDSAEAALESGQVDLIAFGKLYLSNPDLVERLAVDAELAQPNFDLLYMPGAEGYTDYPSLSK</sequence>
<dbReference type="InterPro" id="IPR013785">
    <property type="entry name" value="Aldolase_TIM"/>
</dbReference>
<dbReference type="InterPro" id="IPR001155">
    <property type="entry name" value="OxRdtase_FMN_N"/>
</dbReference>
<evidence type="ECO:0000256" key="2">
    <source>
        <dbReference type="ARBA" id="ARBA00005979"/>
    </source>
</evidence>
<dbReference type="Gene3D" id="3.20.20.70">
    <property type="entry name" value="Aldolase class I"/>
    <property type="match status" value="1"/>
</dbReference>
<keyword evidence="6" id="KW-1185">Reference proteome</keyword>